<dbReference type="NCBIfam" id="TIGR04335">
    <property type="entry name" value="AmmeMemoSam_A"/>
    <property type="match status" value="1"/>
</dbReference>
<accession>A0ABV7PVD7</accession>
<organism evidence="2 3">
    <name type="scientific">Glycomyces rhizosphaerae</name>
    <dbReference type="NCBI Taxonomy" id="2054422"/>
    <lineage>
        <taxon>Bacteria</taxon>
        <taxon>Bacillati</taxon>
        <taxon>Actinomycetota</taxon>
        <taxon>Actinomycetes</taxon>
        <taxon>Glycomycetales</taxon>
        <taxon>Glycomycetaceae</taxon>
        <taxon>Glycomyces</taxon>
    </lineage>
</organism>
<gene>
    <name evidence="2" type="primary">amrA</name>
    <name evidence="2" type="ORF">ACFO8M_01350</name>
</gene>
<dbReference type="PROSITE" id="PS51112">
    <property type="entry name" value="AMMECR1"/>
    <property type="match status" value="1"/>
</dbReference>
<feature type="domain" description="AMMECR1" evidence="1">
    <location>
        <begin position="8"/>
        <end position="213"/>
    </location>
</feature>
<proteinExistence type="predicted"/>
<dbReference type="EMBL" id="JBHRWO010000004">
    <property type="protein sequence ID" value="MFC3491133.1"/>
    <property type="molecule type" value="Genomic_DNA"/>
</dbReference>
<protein>
    <submittedName>
        <fullName evidence="2">AmmeMemoRadiSam system protein A</fullName>
    </submittedName>
</protein>
<dbReference type="PANTHER" id="PTHR13016:SF0">
    <property type="entry name" value="AMME SYNDROME CANDIDATE GENE 1 PROTEIN"/>
    <property type="match status" value="1"/>
</dbReference>
<dbReference type="Proteomes" id="UP001595712">
    <property type="component" value="Unassembled WGS sequence"/>
</dbReference>
<dbReference type="InterPro" id="IPR023473">
    <property type="entry name" value="AMMECR1"/>
</dbReference>
<reference evidence="3" key="1">
    <citation type="journal article" date="2019" name="Int. J. Syst. Evol. Microbiol.">
        <title>The Global Catalogue of Microorganisms (GCM) 10K type strain sequencing project: providing services to taxonomists for standard genome sequencing and annotation.</title>
        <authorList>
            <consortium name="The Broad Institute Genomics Platform"/>
            <consortium name="The Broad Institute Genome Sequencing Center for Infectious Disease"/>
            <person name="Wu L."/>
            <person name="Ma J."/>
        </authorList>
    </citation>
    <scope>NUCLEOTIDE SEQUENCE [LARGE SCALE GENOMIC DNA]</scope>
    <source>
        <strain evidence="3">CGMCC 4.7396</strain>
    </source>
</reference>
<dbReference type="InterPro" id="IPR036071">
    <property type="entry name" value="AMMECR1_dom_sf"/>
</dbReference>
<dbReference type="Gene3D" id="3.30.700.20">
    <property type="entry name" value="Hypothetical protein ph0010, domain 1"/>
    <property type="match status" value="1"/>
</dbReference>
<dbReference type="RefSeq" id="WP_387969467.1">
    <property type="nucleotide sequence ID" value="NZ_JBHRWO010000004.1"/>
</dbReference>
<evidence type="ECO:0000259" key="1">
    <source>
        <dbReference type="PROSITE" id="PS51112"/>
    </source>
</evidence>
<dbReference type="InterPro" id="IPR027485">
    <property type="entry name" value="AMMECR1_N"/>
</dbReference>
<dbReference type="InterPro" id="IPR002733">
    <property type="entry name" value="AMMECR1_domain"/>
</dbReference>
<evidence type="ECO:0000313" key="2">
    <source>
        <dbReference type="EMBL" id="MFC3491133.1"/>
    </source>
</evidence>
<dbReference type="Gene3D" id="3.30.1490.150">
    <property type="entry name" value="Hypothetical protein ph0010, domain 2"/>
    <property type="match status" value="1"/>
</dbReference>
<dbReference type="Pfam" id="PF01871">
    <property type="entry name" value="AMMECR1"/>
    <property type="match status" value="1"/>
</dbReference>
<dbReference type="SUPFAM" id="SSF143447">
    <property type="entry name" value="AMMECR1-like"/>
    <property type="match status" value="1"/>
</dbReference>
<name>A0ABV7PVD7_9ACTN</name>
<dbReference type="InterPro" id="IPR027623">
    <property type="entry name" value="AmmeMemoSam_A"/>
</dbReference>
<keyword evidence="3" id="KW-1185">Reference proteome</keyword>
<evidence type="ECO:0000313" key="3">
    <source>
        <dbReference type="Proteomes" id="UP001595712"/>
    </source>
</evidence>
<sequence>MDPHPDSGLGPVLTALARSAVATSFAPKPPGAATLLASTAAAADHRPALAKREATFVTLERRGDLRGCIGTLTALRPLGVDVVRNARLAAKDPRLPPVQEAEVPALHVTVTVLSPSEPIAVRAFTSLLEHLRPGEDGLTLKDTGGRRATFLPSVWASLPEPDRFVAALLRKGRWPRHLWSAELRSAAWPEDLAAERYGARSFIGLHGEPGNGAIAANGL</sequence>
<dbReference type="PANTHER" id="PTHR13016">
    <property type="entry name" value="AMMECR1 HOMOLOG"/>
    <property type="match status" value="1"/>
</dbReference>
<comment type="caution">
    <text evidence="2">The sequence shown here is derived from an EMBL/GenBank/DDBJ whole genome shotgun (WGS) entry which is preliminary data.</text>
</comment>